<dbReference type="EMBL" id="CP062983">
    <property type="protein sequence ID" value="QPC81190.1"/>
    <property type="molecule type" value="Genomic_DNA"/>
</dbReference>
<name>A0A7S8E6E2_9CHLR</name>
<dbReference type="RefSeq" id="WP_195169263.1">
    <property type="nucleotide sequence ID" value="NZ_CP062983.1"/>
</dbReference>
<gene>
    <name evidence="4" type="ORF">G4Y79_15925</name>
</gene>
<dbReference type="Pfam" id="PF13439">
    <property type="entry name" value="Glyco_transf_4"/>
    <property type="match status" value="1"/>
</dbReference>
<evidence type="ECO:0000259" key="2">
    <source>
        <dbReference type="Pfam" id="PF00534"/>
    </source>
</evidence>
<dbReference type="Pfam" id="PF00534">
    <property type="entry name" value="Glycos_transf_1"/>
    <property type="match status" value="1"/>
</dbReference>
<dbReference type="PANTHER" id="PTHR46401">
    <property type="entry name" value="GLYCOSYLTRANSFERASE WBBK-RELATED"/>
    <property type="match status" value="1"/>
</dbReference>
<sequence>MTTITIDYTAAYEQGAGIGRLVREMTGALASLDTATHYKLFIAGANKHTPPPTPAPNFTLYPTRITPTWFARIWQRARIPLPVEAFTGPTDLYHATDFVLPPTLPKTRTIVTVHDLSFVKVPDAASPPLKAYLDTVVPRSLARADHIIADSAATKSDIIDIYGIPANQISVVLSGVSTAFRPVTDPAQQQHVRQKYAIGQQPFLLSVGTVQPRKNYSRIIHSLAELRAQGMDLCLVIAGGKGWLQDEMHQTIKHTHMEDAVKLIGYADDADLPTLYSSANCVVFPSLYEGFGFPVLEAMACGTPVITSNVSSLPEVAGDAALIVDPYDTEALTHAIKRVLTDSDLHAKLIEHGLIQAAKFTWEASAQRLREVYTHVLS</sequence>
<dbReference type="PANTHER" id="PTHR46401:SF2">
    <property type="entry name" value="GLYCOSYLTRANSFERASE WBBK-RELATED"/>
    <property type="match status" value="1"/>
</dbReference>
<protein>
    <submittedName>
        <fullName evidence="4">Glycosyltransferase family 4 protein</fullName>
    </submittedName>
</protein>
<reference evidence="4 5" key="1">
    <citation type="submission" date="2020-02" db="EMBL/GenBank/DDBJ databases">
        <authorList>
            <person name="Zheng R.K."/>
            <person name="Sun C.M."/>
        </authorList>
    </citation>
    <scope>NUCLEOTIDE SEQUENCE [LARGE SCALE GENOMIC DNA]</scope>
    <source>
        <strain evidence="5">rifampicinis</strain>
    </source>
</reference>
<organism evidence="4 5">
    <name type="scientific">Phototrophicus methaneseepsis</name>
    <dbReference type="NCBI Taxonomy" id="2710758"/>
    <lineage>
        <taxon>Bacteria</taxon>
        <taxon>Bacillati</taxon>
        <taxon>Chloroflexota</taxon>
        <taxon>Candidatus Thermofontia</taxon>
        <taxon>Phototrophicales</taxon>
        <taxon>Phototrophicaceae</taxon>
        <taxon>Phototrophicus</taxon>
    </lineage>
</organism>
<evidence type="ECO:0000259" key="3">
    <source>
        <dbReference type="Pfam" id="PF13439"/>
    </source>
</evidence>
<dbReference type="Gene3D" id="3.40.50.2000">
    <property type="entry name" value="Glycogen Phosphorylase B"/>
    <property type="match status" value="2"/>
</dbReference>
<evidence type="ECO:0000256" key="1">
    <source>
        <dbReference type="ARBA" id="ARBA00022679"/>
    </source>
</evidence>
<dbReference type="InterPro" id="IPR001296">
    <property type="entry name" value="Glyco_trans_1"/>
</dbReference>
<feature type="domain" description="Glycosyl transferase family 1" evidence="2">
    <location>
        <begin position="191"/>
        <end position="353"/>
    </location>
</feature>
<keyword evidence="5" id="KW-1185">Reference proteome</keyword>
<dbReference type="GO" id="GO:0016757">
    <property type="term" value="F:glycosyltransferase activity"/>
    <property type="evidence" value="ECO:0007669"/>
    <property type="project" value="InterPro"/>
</dbReference>
<dbReference type="SUPFAM" id="SSF53756">
    <property type="entry name" value="UDP-Glycosyltransferase/glycogen phosphorylase"/>
    <property type="match status" value="1"/>
</dbReference>
<dbReference type="GO" id="GO:0009103">
    <property type="term" value="P:lipopolysaccharide biosynthetic process"/>
    <property type="evidence" value="ECO:0007669"/>
    <property type="project" value="TreeGrafter"/>
</dbReference>
<keyword evidence="1 4" id="KW-0808">Transferase</keyword>
<dbReference type="InterPro" id="IPR028098">
    <property type="entry name" value="Glyco_trans_4-like_N"/>
</dbReference>
<dbReference type="Proteomes" id="UP000594468">
    <property type="component" value="Chromosome"/>
</dbReference>
<proteinExistence type="predicted"/>
<dbReference type="FunFam" id="3.40.50.2000:FF:000119">
    <property type="entry name" value="Glycosyl transferase group 1"/>
    <property type="match status" value="1"/>
</dbReference>
<dbReference type="KEGG" id="pmet:G4Y79_15925"/>
<accession>A0A7S8E6E2</accession>
<feature type="domain" description="Glycosyltransferase subfamily 4-like N-terminal" evidence="3">
    <location>
        <begin position="17"/>
        <end position="179"/>
    </location>
</feature>
<dbReference type="AlphaFoldDB" id="A0A7S8E6E2"/>
<evidence type="ECO:0000313" key="5">
    <source>
        <dbReference type="Proteomes" id="UP000594468"/>
    </source>
</evidence>
<dbReference type="CDD" id="cd03809">
    <property type="entry name" value="GT4_MtfB-like"/>
    <property type="match status" value="1"/>
</dbReference>
<evidence type="ECO:0000313" key="4">
    <source>
        <dbReference type="EMBL" id="QPC81190.1"/>
    </source>
</evidence>